<keyword evidence="3" id="KW-1185">Reference proteome</keyword>
<name>A0A429ZPX6_9ENTE</name>
<accession>A0A429ZPX6</accession>
<feature type="transmembrane region" description="Helical" evidence="1">
    <location>
        <begin position="53"/>
        <end position="74"/>
    </location>
</feature>
<evidence type="ECO:0000313" key="2">
    <source>
        <dbReference type="EMBL" id="RST95770.1"/>
    </source>
</evidence>
<organism evidence="2 3">
    <name type="scientific">Vagococcus salmoninarum</name>
    <dbReference type="NCBI Taxonomy" id="2739"/>
    <lineage>
        <taxon>Bacteria</taxon>
        <taxon>Bacillati</taxon>
        <taxon>Bacillota</taxon>
        <taxon>Bacilli</taxon>
        <taxon>Lactobacillales</taxon>
        <taxon>Enterococcaceae</taxon>
        <taxon>Vagococcus</taxon>
    </lineage>
</organism>
<feature type="transmembrane region" description="Helical" evidence="1">
    <location>
        <begin position="95"/>
        <end position="126"/>
    </location>
</feature>
<dbReference type="AlphaFoldDB" id="A0A429ZPX6"/>
<feature type="transmembrane region" description="Helical" evidence="1">
    <location>
        <begin position="201"/>
        <end position="222"/>
    </location>
</feature>
<evidence type="ECO:0000313" key="3">
    <source>
        <dbReference type="Proteomes" id="UP000287239"/>
    </source>
</evidence>
<proteinExistence type="predicted"/>
<gene>
    <name evidence="2" type="ORF">CBF35_07320</name>
</gene>
<keyword evidence="1" id="KW-0472">Membrane</keyword>
<dbReference type="GeneID" id="98568175"/>
<comment type="caution">
    <text evidence="2">The sequence shown here is derived from an EMBL/GenBank/DDBJ whole genome shotgun (WGS) entry which is preliminary data.</text>
</comment>
<feature type="transmembrane region" description="Helical" evidence="1">
    <location>
        <begin position="164"/>
        <end position="181"/>
    </location>
</feature>
<reference evidence="2 3" key="1">
    <citation type="submission" date="2017-05" db="EMBL/GenBank/DDBJ databases">
        <title>Vagococcus spp. assemblies.</title>
        <authorList>
            <person name="Gulvik C.A."/>
        </authorList>
    </citation>
    <scope>NUCLEOTIDE SEQUENCE [LARGE SCALE GENOMIC DNA]</scope>
    <source>
        <strain evidence="2 3">NCFB 2777</strain>
    </source>
</reference>
<dbReference type="Proteomes" id="UP000287239">
    <property type="component" value="Unassembled WGS sequence"/>
</dbReference>
<keyword evidence="1" id="KW-1133">Transmembrane helix</keyword>
<feature type="transmembrane region" description="Helical" evidence="1">
    <location>
        <begin position="12"/>
        <end position="33"/>
    </location>
</feature>
<evidence type="ECO:0000256" key="1">
    <source>
        <dbReference type="SAM" id="Phobius"/>
    </source>
</evidence>
<feature type="transmembrane region" description="Helical" evidence="1">
    <location>
        <begin position="132"/>
        <end position="157"/>
    </location>
</feature>
<dbReference type="EMBL" id="NGJU01000009">
    <property type="protein sequence ID" value="RST95770.1"/>
    <property type="molecule type" value="Genomic_DNA"/>
</dbReference>
<keyword evidence="1" id="KW-0812">Transmembrane</keyword>
<protein>
    <submittedName>
        <fullName evidence="2">Uncharacterized protein</fullName>
    </submittedName>
</protein>
<dbReference type="RefSeq" id="WP_126779613.1">
    <property type="nucleotide sequence ID" value="NZ_NGJU01000009.1"/>
</dbReference>
<sequence>MLGKIVKQQKILVINHIKLIFFLISVSMVLGLTSSFKIKLSHELNIALFNRIFNRYTFCFIVFPVQIISVLSIFQIRLHDIYACQKKRIIVYQMIATSIFVVGGFYLLANVSIVAFNLGISGIWLFNYLPPFSYFLAMISGGTVSLTYCLVSLLLVLLTDNKTLAFVVTFVFNLTMFILSVNNSFKLFYSFTNMISVIENLANLLLLLALIGGLFIIIENIVNKKEFL</sequence>